<dbReference type="GO" id="GO:0009234">
    <property type="term" value="P:menaquinone biosynthetic process"/>
    <property type="evidence" value="ECO:0007669"/>
    <property type="project" value="UniProtKB-UniRule"/>
</dbReference>
<name>A0A4P8L6E4_9BACT</name>
<keyword evidence="3 4" id="KW-0456">Lyase</keyword>
<gene>
    <name evidence="4" type="primary">mqnA</name>
    <name evidence="5" type="ORF">FDQ92_08510</name>
</gene>
<dbReference type="Proteomes" id="UP000298602">
    <property type="component" value="Chromosome"/>
</dbReference>
<organism evidence="5 6">
    <name type="scientific">Desulfoglaeba alkanexedens ALDC</name>
    <dbReference type="NCBI Taxonomy" id="980445"/>
    <lineage>
        <taxon>Bacteria</taxon>
        <taxon>Pseudomonadati</taxon>
        <taxon>Thermodesulfobacteriota</taxon>
        <taxon>Syntrophobacteria</taxon>
        <taxon>Syntrophobacterales</taxon>
        <taxon>Syntrophobacteraceae</taxon>
        <taxon>Desulfoglaeba</taxon>
    </lineage>
</organism>
<dbReference type="InterPro" id="IPR003773">
    <property type="entry name" value="Menaquinone_biosynth"/>
</dbReference>
<dbReference type="CDD" id="cd13634">
    <property type="entry name" value="PBP2_Sco4506"/>
    <property type="match status" value="1"/>
</dbReference>
<dbReference type="UniPathway" id="UPA00079"/>
<evidence type="ECO:0000256" key="3">
    <source>
        <dbReference type="ARBA" id="ARBA00023239"/>
    </source>
</evidence>
<dbReference type="OrthoDB" id="9810112at2"/>
<keyword evidence="6" id="KW-1185">Reference proteome</keyword>
<proteinExistence type="inferred from homology"/>
<dbReference type="SUPFAM" id="SSF53850">
    <property type="entry name" value="Periplasmic binding protein-like II"/>
    <property type="match status" value="1"/>
</dbReference>
<comment type="function">
    <text evidence="4">Catalyzes the dehydration of chorismate into 3-[(1-carboxyvinyl)oxy]benzoate, a step in the biosynthesis of menaquinone (MK, vitamin K2).</text>
</comment>
<dbReference type="InterPro" id="IPR030868">
    <property type="entry name" value="MqnA"/>
</dbReference>
<dbReference type="AlphaFoldDB" id="A0A4P8L6E4"/>
<keyword evidence="2 4" id="KW-0474">Menaquinone biosynthesis</keyword>
<dbReference type="Gene3D" id="3.40.190.10">
    <property type="entry name" value="Periplasmic binding protein-like II"/>
    <property type="match status" value="2"/>
</dbReference>
<dbReference type="PANTHER" id="PTHR37690:SF1">
    <property type="entry name" value="CHORISMATE DEHYDRATASE"/>
    <property type="match status" value="1"/>
</dbReference>
<reference evidence="5 6" key="2">
    <citation type="submission" date="2019-05" db="EMBL/GenBank/DDBJ databases">
        <authorList>
            <person name="Suflita J.M."/>
            <person name="Marks C.R."/>
        </authorList>
    </citation>
    <scope>NUCLEOTIDE SEQUENCE [LARGE SCALE GENOMIC DNA]</scope>
    <source>
        <strain evidence="5 6">ALDC</strain>
    </source>
</reference>
<dbReference type="EC" id="4.2.1.151" evidence="4"/>
<dbReference type="GO" id="GO:0016836">
    <property type="term" value="F:hydro-lyase activity"/>
    <property type="evidence" value="ECO:0007669"/>
    <property type="project" value="UniProtKB-UniRule"/>
</dbReference>
<dbReference type="PANTHER" id="PTHR37690">
    <property type="entry name" value="CHORISMATE DEHYDRATASE"/>
    <property type="match status" value="1"/>
</dbReference>
<protein>
    <recommendedName>
        <fullName evidence="4">Chorismate dehydratase</fullName>
        <ecNumber evidence="4">4.2.1.151</ecNumber>
    </recommendedName>
    <alternativeName>
        <fullName evidence="4">Menaquinone biosynthetic enzyme MqnA</fullName>
    </alternativeName>
</protein>
<evidence type="ECO:0000313" key="5">
    <source>
        <dbReference type="EMBL" id="QCQ23510.1"/>
    </source>
</evidence>
<dbReference type="EMBL" id="CP040098">
    <property type="protein sequence ID" value="QCQ23510.1"/>
    <property type="molecule type" value="Genomic_DNA"/>
</dbReference>
<evidence type="ECO:0000256" key="2">
    <source>
        <dbReference type="ARBA" id="ARBA00022428"/>
    </source>
</evidence>
<sequence length="279" mass="31575">MRLGRIGFLNVLPIYYPLEAGFVRHAFDLVSGPPAALNRLMAEGSLDLSVVSSVEVARHPERYLVLPDLSISCRGPVQSVLLLSRRPVEALEGAAVHVTNQSGTSIRLLKVLFRRLLGFREVHLKTVALSQALQNGERPEAFLAIGDEALMWAHRTDYPHTWDLGSVWTQWTGRPFVFALWVAQRRLFEHTPTVLEEAAACLRRAKAWGLDHLELVCQAAKNQEILDFDELRSYYGHLHYDFGPDEREGLRHFFEHLAELGEIPAVPEIELSRPLCREA</sequence>
<dbReference type="KEGG" id="dax:FDQ92_08510"/>
<evidence type="ECO:0000313" key="6">
    <source>
        <dbReference type="Proteomes" id="UP000298602"/>
    </source>
</evidence>
<evidence type="ECO:0000256" key="4">
    <source>
        <dbReference type="HAMAP-Rule" id="MF_00995"/>
    </source>
</evidence>
<dbReference type="RefSeq" id="WP_137425775.1">
    <property type="nucleotide sequence ID" value="NZ_CP040098.1"/>
</dbReference>
<reference evidence="5 6" key="1">
    <citation type="submission" date="2019-05" db="EMBL/GenBank/DDBJ databases">
        <title>The Complete Genome Sequence of the n-alkane-degrading Desulfoglaeba alkanexedens ALDC reveals multiple alkylsuccinate synthase gene clusters.</title>
        <authorList>
            <person name="Callaghan A.V."/>
            <person name="Davidova I.A."/>
            <person name="Duncan K.E."/>
            <person name="Morris B."/>
            <person name="McInerney M.J."/>
        </authorList>
    </citation>
    <scope>NUCLEOTIDE SEQUENCE [LARGE SCALE GENOMIC DNA]</scope>
    <source>
        <strain evidence="5 6">ALDC</strain>
    </source>
</reference>
<dbReference type="Pfam" id="PF02621">
    <property type="entry name" value="VitK2_biosynth"/>
    <property type="match status" value="1"/>
</dbReference>
<dbReference type="HAMAP" id="MF_00995">
    <property type="entry name" value="MqnA"/>
    <property type="match status" value="1"/>
</dbReference>
<comment type="catalytic activity">
    <reaction evidence="4">
        <text>chorismate = 3-[(1-carboxyvinyl)-oxy]benzoate + H2O</text>
        <dbReference type="Rhea" id="RHEA:40051"/>
        <dbReference type="ChEBI" id="CHEBI:15377"/>
        <dbReference type="ChEBI" id="CHEBI:29748"/>
        <dbReference type="ChEBI" id="CHEBI:76981"/>
        <dbReference type="EC" id="4.2.1.151"/>
    </reaction>
</comment>
<comment type="pathway">
    <text evidence="1 4">Quinol/quinone metabolism; menaquinone biosynthesis.</text>
</comment>
<accession>A0A4P8L6E4</accession>
<comment type="similarity">
    <text evidence="4">Belongs to the MqnA/MqnD family. MqnA subfamily.</text>
</comment>
<evidence type="ECO:0000256" key="1">
    <source>
        <dbReference type="ARBA" id="ARBA00004863"/>
    </source>
</evidence>